<dbReference type="InterPro" id="IPR036097">
    <property type="entry name" value="HisK_dim/P_sf"/>
</dbReference>
<dbReference type="SUPFAM" id="SSF47384">
    <property type="entry name" value="Homodimeric domain of signal transducing histidine kinase"/>
    <property type="match status" value="1"/>
</dbReference>
<evidence type="ECO:0000259" key="8">
    <source>
        <dbReference type="PROSITE" id="PS50109"/>
    </source>
</evidence>
<dbReference type="Gene3D" id="3.30.565.10">
    <property type="entry name" value="Histidine kinase-like ATPase, C-terminal domain"/>
    <property type="match status" value="1"/>
</dbReference>
<dbReference type="PROSITE" id="PS50109">
    <property type="entry name" value="HIS_KIN"/>
    <property type="match status" value="1"/>
</dbReference>
<protein>
    <recommendedName>
        <fullName evidence="2">histidine kinase</fullName>
        <ecNumber evidence="2">2.7.13.3</ecNumber>
    </recommendedName>
</protein>
<dbReference type="InterPro" id="IPR003661">
    <property type="entry name" value="HisK_dim/P_dom"/>
</dbReference>
<evidence type="ECO:0000256" key="5">
    <source>
        <dbReference type="ARBA" id="ARBA00022777"/>
    </source>
</evidence>
<feature type="domain" description="Histidine kinase" evidence="8">
    <location>
        <begin position="152"/>
        <end position="353"/>
    </location>
</feature>
<dbReference type="STRING" id="762968.HMPREF9441_03475"/>
<keyword evidence="7" id="KW-0812">Transmembrane</keyword>
<organism evidence="9 10">
    <name type="scientific">Paraprevotella clara YIT 11840</name>
    <dbReference type="NCBI Taxonomy" id="762968"/>
    <lineage>
        <taxon>Bacteria</taxon>
        <taxon>Pseudomonadati</taxon>
        <taxon>Bacteroidota</taxon>
        <taxon>Bacteroidia</taxon>
        <taxon>Bacteroidales</taxon>
        <taxon>Prevotellaceae</taxon>
        <taxon>Paraprevotella</taxon>
    </lineage>
</organism>
<dbReference type="Pfam" id="PF02518">
    <property type="entry name" value="HATPase_c"/>
    <property type="match status" value="1"/>
</dbReference>
<dbReference type="SMART" id="SM00387">
    <property type="entry name" value="HATPase_c"/>
    <property type="match status" value="1"/>
</dbReference>
<evidence type="ECO:0000313" key="10">
    <source>
        <dbReference type="Proteomes" id="UP000003598"/>
    </source>
</evidence>
<dbReference type="PANTHER" id="PTHR45453">
    <property type="entry name" value="PHOSPHATE REGULON SENSOR PROTEIN PHOR"/>
    <property type="match status" value="1"/>
</dbReference>
<keyword evidence="7" id="KW-0472">Membrane</keyword>
<dbReference type="InterPro" id="IPR050351">
    <property type="entry name" value="BphY/WalK/GraS-like"/>
</dbReference>
<evidence type="ECO:0000256" key="7">
    <source>
        <dbReference type="SAM" id="Phobius"/>
    </source>
</evidence>
<dbReference type="EMBL" id="AFFY01000058">
    <property type="protein sequence ID" value="EHG98713.1"/>
    <property type="molecule type" value="Genomic_DNA"/>
</dbReference>
<dbReference type="AlphaFoldDB" id="G5SVQ8"/>
<dbReference type="GO" id="GO:0005886">
    <property type="term" value="C:plasma membrane"/>
    <property type="evidence" value="ECO:0007669"/>
    <property type="project" value="TreeGrafter"/>
</dbReference>
<dbReference type="InterPro" id="IPR003594">
    <property type="entry name" value="HATPase_dom"/>
</dbReference>
<dbReference type="OrthoDB" id="1522504at2"/>
<dbReference type="GO" id="GO:0004721">
    <property type="term" value="F:phosphoprotein phosphatase activity"/>
    <property type="evidence" value="ECO:0007669"/>
    <property type="project" value="TreeGrafter"/>
</dbReference>
<keyword evidence="3" id="KW-0597">Phosphoprotein</keyword>
<keyword evidence="5 9" id="KW-0418">Kinase</keyword>
<dbReference type="GeneID" id="93558680"/>
<dbReference type="Proteomes" id="UP000003598">
    <property type="component" value="Unassembled WGS sequence"/>
</dbReference>
<feature type="transmembrane region" description="Helical" evidence="7">
    <location>
        <begin position="12"/>
        <end position="32"/>
    </location>
</feature>
<dbReference type="SUPFAM" id="SSF55874">
    <property type="entry name" value="ATPase domain of HSP90 chaperone/DNA topoisomerase II/histidine kinase"/>
    <property type="match status" value="1"/>
</dbReference>
<dbReference type="EC" id="2.7.13.3" evidence="2"/>
<comment type="catalytic activity">
    <reaction evidence="1">
        <text>ATP + protein L-histidine = ADP + protein N-phospho-L-histidine.</text>
        <dbReference type="EC" id="2.7.13.3"/>
    </reaction>
</comment>
<evidence type="ECO:0000256" key="6">
    <source>
        <dbReference type="ARBA" id="ARBA00023012"/>
    </source>
</evidence>
<name>G5SVQ8_9BACT</name>
<evidence type="ECO:0000313" key="9">
    <source>
        <dbReference type="EMBL" id="EHG98713.1"/>
    </source>
</evidence>
<keyword evidence="6" id="KW-0902">Two-component regulatory system</keyword>
<evidence type="ECO:0000256" key="3">
    <source>
        <dbReference type="ARBA" id="ARBA00022553"/>
    </source>
</evidence>
<evidence type="ECO:0000256" key="2">
    <source>
        <dbReference type="ARBA" id="ARBA00012438"/>
    </source>
</evidence>
<reference evidence="9 10" key="1">
    <citation type="submission" date="2011-03" db="EMBL/GenBank/DDBJ databases">
        <authorList>
            <person name="Weinstock G."/>
            <person name="Sodergren E."/>
            <person name="Clifton S."/>
            <person name="Fulton L."/>
            <person name="Fulton B."/>
            <person name="Courtney L."/>
            <person name="Fronick C."/>
            <person name="Harrison M."/>
            <person name="Strong C."/>
            <person name="Farmer C."/>
            <person name="Delahaunty K."/>
            <person name="Markovic C."/>
            <person name="Hall O."/>
            <person name="Minx P."/>
            <person name="Tomlinson C."/>
            <person name="Mitreva M."/>
            <person name="Hou S."/>
            <person name="Chen J."/>
            <person name="Wollam A."/>
            <person name="Pepin K.H."/>
            <person name="Johnson M."/>
            <person name="Bhonagiri V."/>
            <person name="Zhang X."/>
            <person name="Suruliraj S."/>
            <person name="Warren W."/>
            <person name="Chinwalla A."/>
            <person name="Mardis E.R."/>
            <person name="Wilson R.K."/>
        </authorList>
    </citation>
    <scope>NUCLEOTIDE SEQUENCE [LARGE SCALE GENOMIC DNA]</scope>
    <source>
        <strain evidence="9 10">YIT 11840</strain>
    </source>
</reference>
<dbReference type="PATRIC" id="fig|762968.3.peg.3052"/>
<dbReference type="PANTHER" id="PTHR45453:SF1">
    <property type="entry name" value="PHOSPHATE REGULON SENSOR PROTEIN PHOR"/>
    <property type="match status" value="1"/>
</dbReference>
<dbReference type="RefSeq" id="WP_008622633.1">
    <property type="nucleotide sequence ID" value="NZ_JH376628.1"/>
</dbReference>
<dbReference type="eggNOG" id="COG0642">
    <property type="taxonomic scope" value="Bacteria"/>
</dbReference>
<dbReference type="CDD" id="cd00082">
    <property type="entry name" value="HisKA"/>
    <property type="match status" value="1"/>
</dbReference>
<dbReference type="GO" id="GO:0000155">
    <property type="term" value="F:phosphorelay sensor kinase activity"/>
    <property type="evidence" value="ECO:0007669"/>
    <property type="project" value="InterPro"/>
</dbReference>
<proteinExistence type="predicted"/>
<keyword evidence="4" id="KW-0808">Transferase</keyword>
<evidence type="ECO:0000256" key="1">
    <source>
        <dbReference type="ARBA" id="ARBA00000085"/>
    </source>
</evidence>
<comment type="caution">
    <text evidence="9">The sequence shown here is derived from an EMBL/GenBank/DDBJ whole genome shotgun (WGS) entry which is preliminary data.</text>
</comment>
<dbReference type="Pfam" id="PF00512">
    <property type="entry name" value="HisKA"/>
    <property type="match status" value="1"/>
</dbReference>
<evidence type="ECO:0000256" key="4">
    <source>
        <dbReference type="ARBA" id="ARBA00022679"/>
    </source>
</evidence>
<keyword evidence="7" id="KW-1133">Transmembrane helix</keyword>
<dbReference type="Gene3D" id="1.10.287.130">
    <property type="match status" value="1"/>
</dbReference>
<sequence length="353" mass="40365">MKERSLMYKSLAQFIICVVILLLLATPLFYGLTKSFYAEDMIDIIEAVQVGKPIPSLDLEEDILHGIMIQFALITIVLGTAIVLMLRFISGRLWQPFDKTLEAIEHFKLENGTYPALPKSNVKEFNRLNKTLERLMTDSIHSYRLQKEFTENASHELQTPLAVFQSKLDLLLQQPEITERQATIIQDLYQMNIRLSRLNRNLLLLAKMKNNQFDRTESIDVVTVIKELLPYLECLSEGLVLNKDFPASSLSVKANRTLLESMINNLIVNAVRHNRPEGEISIVLSGKQLVVMNTSDETALDEKLIFSRFYRPSERVKGNGLGLSIVKAVCDYHGWNISYAYSEGKHRFAVRFP</sequence>
<dbReference type="HOGENOM" id="CLU_961912_0_0_10"/>
<dbReference type="GO" id="GO:0016036">
    <property type="term" value="P:cellular response to phosphate starvation"/>
    <property type="evidence" value="ECO:0007669"/>
    <property type="project" value="TreeGrafter"/>
</dbReference>
<keyword evidence="10" id="KW-1185">Reference proteome</keyword>
<dbReference type="InterPro" id="IPR036890">
    <property type="entry name" value="HATPase_C_sf"/>
</dbReference>
<accession>G5SVQ8</accession>
<dbReference type="SMART" id="SM00388">
    <property type="entry name" value="HisKA"/>
    <property type="match status" value="1"/>
</dbReference>
<dbReference type="InterPro" id="IPR005467">
    <property type="entry name" value="His_kinase_dom"/>
</dbReference>
<gene>
    <name evidence="9" type="ORF">HMPREF9441_03475</name>
</gene>
<feature type="transmembrane region" description="Helical" evidence="7">
    <location>
        <begin position="67"/>
        <end position="89"/>
    </location>
</feature>